<dbReference type="InParanoid" id="A0A165H018"/>
<evidence type="ECO:0000313" key="2">
    <source>
        <dbReference type="Proteomes" id="UP000077266"/>
    </source>
</evidence>
<name>A0A165H018_EXIGL</name>
<accession>A0A165H018</accession>
<dbReference type="EMBL" id="KV426031">
    <property type="protein sequence ID" value="KZV91251.1"/>
    <property type="molecule type" value="Genomic_DNA"/>
</dbReference>
<dbReference type="AlphaFoldDB" id="A0A165H018"/>
<proteinExistence type="predicted"/>
<evidence type="ECO:0000313" key="1">
    <source>
        <dbReference type="EMBL" id="KZV91251.1"/>
    </source>
</evidence>
<reference evidence="1 2" key="1">
    <citation type="journal article" date="2016" name="Mol. Biol. Evol.">
        <title>Comparative Genomics of Early-Diverging Mushroom-Forming Fungi Provides Insights into the Origins of Lignocellulose Decay Capabilities.</title>
        <authorList>
            <person name="Nagy L.G."/>
            <person name="Riley R."/>
            <person name="Tritt A."/>
            <person name="Adam C."/>
            <person name="Daum C."/>
            <person name="Floudas D."/>
            <person name="Sun H."/>
            <person name="Yadav J.S."/>
            <person name="Pangilinan J."/>
            <person name="Larsson K.H."/>
            <person name="Matsuura K."/>
            <person name="Barry K."/>
            <person name="Labutti K."/>
            <person name="Kuo R."/>
            <person name="Ohm R.A."/>
            <person name="Bhattacharya S.S."/>
            <person name="Shirouzu T."/>
            <person name="Yoshinaga Y."/>
            <person name="Martin F.M."/>
            <person name="Grigoriev I.V."/>
            <person name="Hibbett D.S."/>
        </authorList>
    </citation>
    <scope>NUCLEOTIDE SEQUENCE [LARGE SCALE GENOMIC DNA]</scope>
    <source>
        <strain evidence="1 2">HHB12029</strain>
    </source>
</reference>
<sequence>MLWTLDRCNLHISLAVSVSQWCAVGFSRRVDRKALQLLHALTSSDDLHALTMSYSIHSARSRYSRGSQRSQRSAVWEPRASIHAALDQVRPVVPLDAHAHCLFYHQISINERLQRVITQSHGSGQVPDILSGRFSLRSAQSNGVEGGKVRPCVMMPNDDVVPLTTLEGFPPYLLSCYHQDFLVSINDTPGWPTVDAFKVRIEPSWPRRTDSSRNHYALGVLCRVKDVDRFGERLAYVGPDNISKPYYAENGFILHWECLNIHSIHQAKVRERAHRMYYDHTVKTSHDLFTALHRYAEDAQGEKRDFTDDECRRIEQLGNDHIAAVRIAQGSFFVKLAIPAFSPTSLPVQFRRFFPGHGFIPPPYHSAYPSVDLPDEVASRCFDTFRPFVSSMDDSVKDEYVLAEILLKIIETTGAQLPDRVRTDFLMATSANVLSMVRNDALLAAALREITDPWTNGFRAIERRLGQIRNYICATSS</sequence>
<gene>
    <name evidence="1" type="ORF">EXIGLDRAFT_837216</name>
</gene>
<protein>
    <submittedName>
        <fullName evidence="1">Uncharacterized protein</fullName>
    </submittedName>
</protein>
<organism evidence="1 2">
    <name type="scientific">Exidia glandulosa HHB12029</name>
    <dbReference type="NCBI Taxonomy" id="1314781"/>
    <lineage>
        <taxon>Eukaryota</taxon>
        <taxon>Fungi</taxon>
        <taxon>Dikarya</taxon>
        <taxon>Basidiomycota</taxon>
        <taxon>Agaricomycotina</taxon>
        <taxon>Agaricomycetes</taxon>
        <taxon>Auriculariales</taxon>
        <taxon>Exidiaceae</taxon>
        <taxon>Exidia</taxon>
    </lineage>
</organism>
<dbReference type="Proteomes" id="UP000077266">
    <property type="component" value="Unassembled WGS sequence"/>
</dbReference>
<keyword evidence="2" id="KW-1185">Reference proteome</keyword>